<comment type="similarity">
    <text evidence="2 6">Belongs to the RRF family.</text>
</comment>
<comment type="subcellular location">
    <subcellularLocation>
        <location evidence="1 6">Cytoplasm</location>
    </subcellularLocation>
</comment>
<evidence type="ECO:0000313" key="10">
    <source>
        <dbReference type="Proteomes" id="UP000184233"/>
    </source>
</evidence>
<dbReference type="InterPro" id="IPR023584">
    <property type="entry name" value="Ribosome_recyc_fac_dom"/>
</dbReference>
<dbReference type="CDD" id="cd00520">
    <property type="entry name" value="RRF"/>
    <property type="match status" value="1"/>
</dbReference>
<dbReference type="GO" id="GO:0005737">
    <property type="term" value="C:cytoplasm"/>
    <property type="evidence" value="ECO:0007669"/>
    <property type="project" value="UniProtKB-SubCell"/>
</dbReference>
<name>A0A1M3KZE1_9BACT</name>
<dbReference type="GO" id="GO:0006415">
    <property type="term" value="P:translational termination"/>
    <property type="evidence" value="ECO:0007669"/>
    <property type="project" value="UniProtKB-UniRule"/>
</dbReference>
<evidence type="ECO:0000256" key="5">
    <source>
        <dbReference type="ARBA" id="ARBA00025050"/>
    </source>
</evidence>
<reference evidence="9 10" key="1">
    <citation type="submission" date="2016-09" db="EMBL/GenBank/DDBJ databases">
        <title>Genome-resolved meta-omics ties microbial dynamics to process performance in biotechnology for thiocyanate degradation.</title>
        <authorList>
            <person name="Kantor R.S."/>
            <person name="Huddy R.J."/>
            <person name="Iyer R."/>
            <person name="Thomas B.C."/>
            <person name="Brown C.T."/>
            <person name="Anantharaman K."/>
            <person name="Tringe S."/>
            <person name="Hettich R.L."/>
            <person name="Harrison S.T."/>
            <person name="Banfield J.F."/>
        </authorList>
    </citation>
    <scope>NUCLEOTIDE SEQUENCE [LARGE SCALE GENOMIC DNA]</scope>
    <source>
        <strain evidence="9">59-99</strain>
    </source>
</reference>
<evidence type="ECO:0000256" key="3">
    <source>
        <dbReference type="ARBA" id="ARBA00022490"/>
    </source>
</evidence>
<dbReference type="AlphaFoldDB" id="A0A1M3KZE1"/>
<dbReference type="PANTHER" id="PTHR20982:SF3">
    <property type="entry name" value="MITOCHONDRIAL RIBOSOME RECYCLING FACTOR PSEUDO 1"/>
    <property type="match status" value="1"/>
</dbReference>
<dbReference type="Proteomes" id="UP000184233">
    <property type="component" value="Unassembled WGS sequence"/>
</dbReference>
<proteinExistence type="inferred from homology"/>
<feature type="domain" description="Ribosome recycling factor" evidence="8">
    <location>
        <begin position="20"/>
        <end position="182"/>
    </location>
</feature>
<gene>
    <name evidence="6" type="primary">frr</name>
    <name evidence="9" type="ORF">BGO89_06525</name>
</gene>
<dbReference type="Gene3D" id="3.30.1360.40">
    <property type="match status" value="1"/>
</dbReference>
<evidence type="ECO:0000259" key="8">
    <source>
        <dbReference type="Pfam" id="PF01765"/>
    </source>
</evidence>
<evidence type="ECO:0000313" key="9">
    <source>
        <dbReference type="EMBL" id="OJX57853.1"/>
    </source>
</evidence>
<sequence>MKTIVDESSSHMKKAVEHVQHQLAKVRTGRASASLLDNVKVEYYGEQTPVGQVGSISTPDARSILIQPWDRSALSGIERAILAANLGITPQNDGQVIRINVPPLTEERRKDIVKMCKKIAEDGKLAVRNIRRDANEELKKNEKTEHYSEDERKRGEDDVQKQTDKYIKEIDTILAAKEVEVMEE</sequence>
<dbReference type="HAMAP" id="MF_00040">
    <property type="entry name" value="RRF"/>
    <property type="match status" value="1"/>
</dbReference>
<evidence type="ECO:0000256" key="1">
    <source>
        <dbReference type="ARBA" id="ARBA00004496"/>
    </source>
</evidence>
<organism evidence="9 10">
    <name type="scientific">Candidatus Kapaibacterium thiocyanatum</name>
    <dbReference type="NCBI Taxonomy" id="1895771"/>
    <lineage>
        <taxon>Bacteria</taxon>
        <taxon>Pseudomonadati</taxon>
        <taxon>Candidatus Kapaibacteriota</taxon>
        <taxon>Candidatus Kapaibacteriia</taxon>
        <taxon>Candidatus Kapaibacteriales</taxon>
        <taxon>Candidatus Kapaibacteriaceae</taxon>
        <taxon>Candidatus Kapaibacterium</taxon>
    </lineage>
</organism>
<keyword evidence="3 6" id="KW-0963">Cytoplasm</keyword>
<feature type="region of interest" description="Disordered" evidence="7">
    <location>
        <begin position="136"/>
        <end position="162"/>
    </location>
</feature>
<dbReference type="InterPro" id="IPR002661">
    <property type="entry name" value="Ribosome_recyc_fac"/>
</dbReference>
<evidence type="ECO:0000256" key="2">
    <source>
        <dbReference type="ARBA" id="ARBA00005912"/>
    </source>
</evidence>
<dbReference type="Gene3D" id="1.10.132.20">
    <property type="entry name" value="Ribosome-recycling factor"/>
    <property type="match status" value="1"/>
</dbReference>
<comment type="function">
    <text evidence="5 6">Responsible for the release of ribosomes from messenger RNA at the termination of protein biosynthesis. May increase the efficiency of translation by recycling ribosomes from one round of translation to another.</text>
</comment>
<dbReference type="Pfam" id="PF01765">
    <property type="entry name" value="RRF"/>
    <property type="match status" value="1"/>
</dbReference>
<dbReference type="InterPro" id="IPR036191">
    <property type="entry name" value="RRF_sf"/>
</dbReference>
<dbReference type="EMBL" id="MKVH01000021">
    <property type="protein sequence ID" value="OJX57853.1"/>
    <property type="molecule type" value="Genomic_DNA"/>
</dbReference>
<dbReference type="SUPFAM" id="SSF55194">
    <property type="entry name" value="Ribosome recycling factor, RRF"/>
    <property type="match status" value="1"/>
</dbReference>
<dbReference type="PANTHER" id="PTHR20982">
    <property type="entry name" value="RIBOSOME RECYCLING FACTOR"/>
    <property type="match status" value="1"/>
</dbReference>
<dbReference type="FunFam" id="3.30.1360.40:FF:000001">
    <property type="entry name" value="Ribosome-recycling factor"/>
    <property type="match status" value="1"/>
</dbReference>
<evidence type="ECO:0000256" key="4">
    <source>
        <dbReference type="ARBA" id="ARBA00022917"/>
    </source>
</evidence>
<keyword evidence="4 6" id="KW-0648">Protein biosynthesis</keyword>
<dbReference type="FunFam" id="1.10.132.20:FF:000001">
    <property type="entry name" value="Ribosome-recycling factor"/>
    <property type="match status" value="1"/>
</dbReference>
<evidence type="ECO:0000256" key="7">
    <source>
        <dbReference type="SAM" id="MobiDB-lite"/>
    </source>
</evidence>
<dbReference type="NCBIfam" id="TIGR00496">
    <property type="entry name" value="frr"/>
    <property type="match status" value="1"/>
</dbReference>
<dbReference type="GO" id="GO:0043023">
    <property type="term" value="F:ribosomal large subunit binding"/>
    <property type="evidence" value="ECO:0007669"/>
    <property type="project" value="TreeGrafter"/>
</dbReference>
<accession>A0A1M3KZE1</accession>
<evidence type="ECO:0000256" key="6">
    <source>
        <dbReference type="HAMAP-Rule" id="MF_00040"/>
    </source>
</evidence>
<dbReference type="STRING" id="1895771.BGO89_06525"/>
<comment type="caution">
    <text evidence="9">The sequence shown here is derived from an EMBL/GenBank/DDBJ whole genome shotgun (WGS) entry which is preliminary data.</text>
</comment>
<protein>
    <recommendedName>
        <fullName evidence="6">Ribosome-recycling factor</fullName>
        <shortName evidence="6">RRF</shortName>
    </recommendedName>
    <alternativeName>
        <fullName evidence="6">Ribosome-releasing factor</fullName>
    </alternativeName>
</protein>